<organism evidence="2 3">
    <name type="scientific">Candidatus Kaiserbacteria bacterium CG10_big_fil_rev_8_21_14_0_10_51_14</name>
    <dbReference type="NCBI Taxonomy" id="1974610"/>
    <lineage>
        <taxon>Bacteria</taxon>
        <taxon>Candidatus Kaiseribacteriota</taxon>
    </lineage>
</organism>
<dbReference type="Proteomes" id="UP000231192">
    <property type="component" value="Unassembled WGS sequence"/>
</dbReference>
<keyword evidence="1" id="KW-0812">Transmembrane</keyword>
<comment type="caution">
    <text evidence="2">The sequence shown here is derived from an EMBL/GenBank/DDBJ whole genome shotgun (WGS) entry which is preliminary data.</text>
</comment>
<feature type="transmembrane region" description="Helical" evidence="1">
    <location>
        <begin position="93"/>
        <end position="110"/>
    </location>
</feature>
<gene>
    <name evidence="2" type="ORF">COU18_01295</name>
</gene>
<name>A0A2H0UEC5_9BACT</name>
<dbReference type="InterPro" id="IPR013879">
    <property type="entry name" value="DUF1761"/>
</dbReference>
<keyword evidence="1" id="KW-1133">Transmembrane helix</keyword>
<feature type="transmembrane region" description="Helical" evidence="1">
    <location>
        <begin position="117"/>
        <end position="139"/>
    </location>
</feature>
<feature type="transmembrane region" description="Helical" evidence="1">
    <location>
        <begin position="6"/>
        <end position="25"/>
    </location>
</feature>
<reference evidence="3" key="1">
    <citation type="submission" date="2017-09" db="EMBL/GenBank/DDBJ databases">
        <title>Depth-based differentiation of microbial function through sediment-hosted aquifers and enrichment of novel symbionts in the deep terrestrial subsurface.</title>
        <authorList>
            <person name="Probst A.J."/>
            <person name="Ladd B."/>
            <person name="Jarett J.K."/>
            <person name="Geller-Mcgrath D.E."/>
            <person name="Sieber C.M.K."/>
            <person name="Emerson J.B."/>
            <person name="Anantharaman K."/>
            <person name="Thomas B.C."/>
            <person name="Malmstrom R."/>
            <person name="Stieglmeier M."/>
            <person name="Klingl A."/>
            <person name="Woyke T."/>
            <person name="Ryan C.M."/>
            <person name="Banfield J.F."/>
        </authorList>
    </citation>
    <scope>NUCLEOTIDE SEQUENCE [LARGE SCALE GENOMIC DNA]</scope>
</reference>
<dbReference type="Pfam" id="PF08570">
    <property type="entry name" value="DUF1761"/>
    <property type="match status" value="1"/>
</dbReference>
<keyword evidence="1" id="KW-0472">Membrane</keyword>
<evidence type="ECO:0000313" key="2">
    <source>
        <dbReference type="EMBL" id="PIR84026.1"/>
    </source>
</evidence>
<dbReference type="AlphaFoldDB" id="A0A2H0UEC5"/>
<dbReference type="EMBL" id="PFBK01000003">
    <property type="protein sequence ID" value="PIR84026.1"/>
    <property type="molecule type" value="Genomic_DNA"/>
</dbReference>
<feature type="transmembrane region" description="Helical" evidence="1">
    <location>
        <begin position="57"/>
        <end position="81"/>
    </location>
</feature>
<evidence type="ECO:0000256" key="1">
    <source>
        <dbReference type="SAM" id="Phobius"/>
    </source>
</evidence>
<proteinExistence type="predicted"/>
<protein>
    <submittedName>
        <fullName evidence="2">DUF1761 domain-containing protein</fullName>
    </submittedName>
</protein>
<evidence type="ECO:0000313" key="3">
    <source>
        <dbReference type="Proteomes" id="UP000231192"/>
    </source>
</evidence>
<accession>A0A2H0UEC5</accession>
<sequence length="140" mass="15355">MVPINYLAVIVSTIVMMGLGALWYGPFFGKQWQKLMGFTEESMKTAKAKGMAKSYGLMAVGALIMSFVLSHSLVFATTYLGTSGIAAGIQAGFWNWLGFIVPVSMGSVIWEGKPWKLWFINAGYYLVGLILIGILLALWM</sequence>